<dbReference type="Proteomes" id="UP000465062">
    <property type="component" value="Chromosome"/>
</dbReference>
<organism evidence="2 3">
    <name type="scientific">Rossellomorea vietnamensis</name>
    <dbReference type="NCBI Taxonomy" id="218284"/>
    <lineage>
        <taxon>Bacteria</taxon>
        <taxon>Bacillati</taxon>
        <taxon>Bacillota</taxon>
        <taxon>Bacilli</taxon>
        <taxon>Bacillales</taxon>
        <taxon>Bacillaceae</taxon>
        <taxon>Rossellomorea</taxon>
    </lineage>
</organism>
<keyword evidence="1" id="KW-0472">Membrane</keyword>
<accession>A0A6I6UIY5</accession>
<evidence type="ECO:0000256" key="1">
    <source>
        <dbReference type="SAM" id="Phobius"/>
    </source>
</evidence>
<evidence type="ECO:0000313" key="3">
    <source>
        <dbReference type="Proteomes" id="UP000465062"/>
    </source>
</evidence>
<protein>
    <submittedName>
        <fullName evidence="2">Uncharacterized protein</fullName>
    </submittedName>
</protein>
<dbReference type="EMBL" id="CP047394">
    <property type="protein sequence ID" value="QHE62895.1"/>
    <property type="molecule type" value="Genomic_DNA"/>
</dbReference>
<proteinExistence type="predicted"/>
<gene>
    <name evidence="2" type="ORF">FHE72_19220</name>
</gene>
<dbReference type="AlphaFoldDB" id="A0A6I6UIY5"/>
<name>A0A6I6UIY5_9BACI</name>
<feature type="transmembrane region" description="Helical" evidence="1">
    <location>
        <begin position="7"/>
        <end position="26"/>
    </location>
</feature>
<keyword evidence="1" id="KW-1133">Transmembrane helix</keyword>
<keyword evidence="1" id="KW-0812">Transmembrane</keyword>
<sequence>MRLFKYIRIASIILIVGMAVFFYVPFNLSPPDSTRVILDHDKKTYIAPPCFNQTDATNFLEETTVAKLDELDYEANSSCTEEALTKKKTTLFHRVTGEPKFEW</sequence>
<evidence type="ECO:0000313" key="2">
    <source>
        <dbReference type="EMBL" id="QHE62895.1"/>
    </source>
</evidence>
<dbReference type="RefSeq" id="WP_159362694.1">
    <property type="nucleotide sequence ID" value="NZ_CP047394.1"/>
</dbReference>
<reference evidence="2 3" key="1">
    <citation type="submission" date="2019-06" db="EMBL/GenBank/DDBJ databases">
        <title>An operon consisting of a P-type ATPase gene and a transcriptional regular gene given the different cadmium resistance in Bacillus vietamensis 151-6 and Bacillus marisflavi 151-25.</title>
        <authorList>
            <person name="Yu X."/>
        </authorList>
    </citation>
    <scope>NUCLEOTIDE SEQUENCE [LARGE SCALE GENOMIC DNA]</scope>
    <source>
        <strain evidence="2 3">151-6</strain>
    </source>
</reference>
<dbReference type="KEGG" id="bvq:FHE72_19220"/>